<reference evidence="8 9" key="1">
    <citation type="submission" date="2019-04" db="EMBL/GenBank/DDBJ databases">
        <title>Herbidospora sp. NEAU-GS14.nov., a novel actinomycete isolated from soil.</title>
        <authorList>
            <person name="Han L."/>
        </authorList>
    </citation>
    <scope>NUCLEOTIDE SEQUENCE [LARGE SCALE GENOMIC DNA]</scope>
    <source>
        <strain evidence="8 9">NEAU-GS14</strain>
    </source>
</reference>
<dbReference type="AlphaFoldDB" id="A0A4U3MEY5"/>
<evidence type="ECO:0000313" key="9">
    <source>
        <dbReference type="Proteomes" id="UP000308705"/>
    </source>
</evidence>
<dbReference type="GO" id="GO:0008234">
    <property type="term" value="F:cysteine-type peptidase activity"/>
    <property type="evidence" value="ECO:0007669"/>
    <property type="project" value="UniProtKB-KW"/>
</dbReference>
<feature type="chain" id="PRO_5038874948" description="NlpC/P60 domain-containing protein" evidence="6">
    <location>
        <begin position="32"/>
        <end position="353"/>
    </location>
</feature>
<dbReference type="InterPro" id="IPR051794">
    <property type="entry name" value="PG_Endopeptidase_C40"/>
</dbReference>
<dbReference type="OrthoDB" id="3209655at2"/>
<dbReference type="SUPFAM" id="SSF54001">
    <property type="entry name" value="Cysteine proteinases"/>
    <property type="match status" value="1"/>
</dbReference>
<accession>A0A4U3MEY5</accession>
<evidence type="ECO:0000256" key="5">
    <source>
        <dbReference type="SAM" id="Coils"/>
    </source>
</evidence>
<dbReference type="Gene3D" id="3.90.1720.10">
    <property type="entry name" value="endopeptidase domain like (from Nostoc punctiforme)"/>
    <property type="match status" value="1"/>
</dbReference>
<protein>
    <recommendedName>
        <fullName evidence="7">NlpC/P60 domain-containing protein</fullName>
    </recommendedName>
</protein>
<feature type="coiled-coil region" evidence="5">
    <location>
        <begin position="47"/>
        <end position="116"/>
    </location>
</feature>
<evidence type="ECO:0000256" key="3">
    <source>
        <dbReference type="ARBA" id="ARBA00022801"/>
    </source>
</evidence>
<dbReference type="GO" id="GO:0006508">
    <property type="term" value="P:proteolysis"/>
    <property type="evidence" value="ECO:0007669"/>
    <property type="project" value="UniProtKB-KW"/>
</dbReference>
<dbReference type="Proteomes" id="UP000308705">
    <property type="component" value="Unassembled WGS sequence"/>
</dbReference>
<sequence length="353" mass="38321">MCLRMSNRRSRALPATLVVAGLLAGAPGEAAATPAPRDTITAQVRELARNQVKLARAEDRRRELVRDAERLVEAYNGELVKVRQARAEHAEVTADLLAAERTVEEARSRAAALAADAYGVDLANPMMALPGAPDALMRRASLVTQIGDERAAVIDRLDDSREVLRILQNQAADMLDEAHRAAAEAERLKTAAEEAVRTQLAETRELRREQREIEDRLDLARFRFGAGPAAPGWALTAGGAGGEAARWALAQLGKPYVWAADGPESFDCSGLTMRAWERAGVPLDHWTGTQWTAGPHVESADLRPGDLVFFGDPIHHVGMFIGRGLMVHAPQTGDVVRIASMWRPDYVGATRPG</sequence>
<comment type="caution">
    <text evidence="8">The sequence shown here is derived from an EMBL/GenBank/DDBJ whole genome shotgun (WGS) entry which is preliminary data.</text>
</comment>
<comment type="similarity">
    <text evidence="1">Belongs to the peptidase C40 family.</text>
</comment>
<keyword evidence="3" id="KW-0378">Hydrolase</keyword>
<dbReference type="InterPro" id="IPR000064">
    <property type="entry name" value="NLP_P60_dom"/>
</dbReference>
<dbReference type="PANTHER" id="PTHR47359:SF3">
    <property type="entry name" value="NLP_P60 DOMAIN-CONTAINING PROTEIN-RELATED"/>
    <property type="match status" value="1"/>
</dbReference>
<evidence type="ECO:0000256" key="6">
    <source>
        <dbReference type="SAM" id="SignalP"/>
    </source>
</evidence>
<keyword evidence="4" id="KW-0788">Thiol protease</keyword>
<organism evidence="8 9">
    <name type="scientific">Herbidospora galbida</name>
    <dbReference type="NCBI Taxonomy" id="2575442"/>
    <lineage>
        <taxon>Bacteria</taxon>
        <taxon>Bacillati</taxon>
        <taxon>Actinomycetota</taxon>
        <taxon>Actinomycetes</taxon>
        <taxon>Streptosporangiales</taxon>
        <taxon>Streptosporangiaceae</taxon>
        <taxon>Herbidospora</taxon>
    </lineage>
</organism>
<feature type="domain" description="NlpC/P60" evidence="7">
    <location>
        <begin position="238"/>
        <end position="353"/>
    </location>
</feature>
<dbReference type="Pfam" id="PF00877">
    <property type="entry name" value="NLPC_P60"/>
    <property type="match status" value="1"/>
</dbReference>
<feature type="coiled-coil region" evidence="5">
    <location>
        <begin position="157"/>
        <end position="202"/>
    </location>
</feature>
<evidence type="ECO:0000256" key="2">
    <source>
        <dbReference type="ARBA" id="ARBA00022670"/>
    </source>
</evidence>
<dbReference type="PROSITE" id="PS51935">
    <property type="entry name" value="NLPC_P60"/>
    <property type="match status" value="1"/>
</dbReference>
<proteinExistence type="inferred from homology"/>
<evidence type="ECO:0000259" key="7">
    <source>
        <dbReference type="PROSITE" id="PS51935"/>
    </source>
</evidence>
<feature type="signal peptide" evidence="6">
    <location>
        <begin position="1"/>
        <end position="31"/>
    </location>
</feature>
<name>A0A4U3MEY5_9ACTN</name>
<evidence type="ECO:0000313" key="8">
    <source>
        <dbReference type="EMBL" id="TKK86296.1"/>
    </source>
</evidence>
<keyword evidence="6" id="KW-0732">Signal</keyword>
<evidence type="ECO:0000256" key="1">
    <source>
        <dbReference type="ARBA" id="ARBA00007074"/>
    </source>
</evidence>
<keyword evidence="5" id="KW-0175">Coiled coil</keyword>
<keyword evidence="2" id="KW-0645">Protease</keyword>
<keyword evidence="9" id="KW-1185">Reference proteome</keyword>
<evidence type="ECO:0000256" key="4">
    <source>
        <dbReference type="ARBA" id="ARBA00022807"/>
    </source>
</evidence>
<dbReference type="InterPro" id="IPR038765">
    <property type="entry name" value="Papain-like_cys_pep_sf"/>
</dbReference>
<gene>
    <name evidence="8" type="ORF">FDA94_22535</name>
</gene>
<dbReference type="EMBL" id="SZQA01000022">
    <property type="protein sequence ID" value="TKK86296.1"/>
    <property type="molecule type" value="Genomic_DNA"/>
</dbReference>
<dbReference type="PANTHER" id="PTHR47359">
    <property type="entry name" value="PEPTIDOGLYCAN DL-ENDOPEPTIDASE CWLO"/>
    <property type="match status" value="1"/>
</dbReference>